<comment type="caution">
    <text evidence="3">The sequence shown here is derived from an EMBL/GenBank/DDBJ whole genome shotgun (WGS) entry which is preliminary data.</text>
</comment>
<accession>A0ABR2KBG7</accession>
<proteinExistence type="predicted"/>
<evidence type="ECO:0000256" key="2">
    <source>
        <dbReference type="SAM" id="MobiDB-lite"/>
    </source>
</evidence>
<keyword evidence="4" id="KW-1185">Reference proteome</keyword>
<protein>
    <submittedName>
        <fullName evidence="3">Uncharacterized protein</fullName>
    </submittedName>
</protein>
<gene>
    <name evidence="3" type="ORF">M9Y10_038879</name>
</gene>
<evidence type="ECO:0000256" key="1">
    <source>
        <dbReference type="SAM" id="Coils"/>
    </source>
</evidence>
<name>A0ABR2KBG7_9EUKA</name>
<keyword evidence="1" id="KW-0175">Coiled coil</keyword>
<feature type="coiled-coil region" evidence="1">
    <location>
        <begin position="118"/>
        <end position="262"/>
    </location>
</feature>
<sequence>MDGNSEEEEFSFSSYVKRVPIKKASIKGKKQAKKDAKPESETSTNSENSDDDDEVDRSDEIVSFVNKPKNSSKRRKLPSSDADGPSLSQQIKIPEIDQKTIELIVLNEYGKIENPEIIKIDEDNLEELIKEYELTQEEKDKIKNEVENMISRDDSPNPIPDSEIEIPKDKLDEINKDFEKKKKEIEKEIQQKREEQEQINTQLKSLFDDVLKAKDDLKDEKKTQIQEIEKKNQETRNEISKIDEQLSNANEHFNELKEYESVDISDIQTQIADMENVANDKLNKEREYLHKTNSKIFDLIDDVWSLFDKAEIRDTGIEKPSLSEGKEPIDILKDIKDATERALDSLLK</sequence>
<feature type="region of interest" description="Disordered" evidence="2">
    <location>
        <begin position="24"/>
        <end position="91"/>
    </location>
</feature>
<dbReference type="EMBL" id="JAPFFF010000006">
    <property type="protein sequence ID" value="KAK8887822.1"/>
    <property type="molecule type" value="Genomic_DNA"/>
</dbReference>
<organism evidence="3 4">
    <name type="scientific">Tritrichomonas musculus</name>
    <dbReference type="NCBI Taxonomy" id="1915356"/>
    <lineage>
        <taxon>Eukaryota</taxon>
        <taxon>Metamonada</taxon>
        <taxon>Parabasalia</taxon>
        <taxon>Tritrichomonadida</taxon>
        <taxon>Tritrichomonadidae</taxon>
        <taxon>Tritrichomonas</taxon>
    </lineage>
</organism>
<dbReference type="Proteomes" id="UP001470230">
    <property type="component" value="Unassembled WGS sequence"/>
</dbReference>
<reference evidence="3 4" key="1">
    <citation type="submission" date="2024-04" db="EMBL/GenBank/DDBJ databases">
        <title>Tritrichomonas musculus Genome.</title>
        <authorList>
            <person name="Alves-Ferreira E."/>
            <person name="Grigg M."/>
            <person name="Lorenzi H."/>
            <person name="Galac M."/>
        </authorList>
    </citation>
    <scope>NUCLEOTIDE SEQUENCE [LARGE SCALE GENOMIC DNA]</scope>
    <source>
        <strain evidence="3 4">EAF2021</strain>
    </source>
</reference>
<feature type="compositionally biased region" description="Acidic residues" evidence="2">
    <location>
        <begin position="48"/>
        <end position="57"/>
    </location>
</feature>
<evidence type="ECO:0000313" key="4">
    <source>
        <dbReference type="Proteomes" id="UP001470230"/>
    </source>
</evidence>
<evidence type="ECO:0000313" key="3">
    <source>
        <dbReference type="EMBL" id="KAK8887822.1"/>
    </source>
</evidence>